<sequence length="343" mass="37390">MLTFFHPEQLLHHPQRYYSRGRMRSPQELPARAQRLVQAAEALGFALHAPADHGLAPLAAVHDQPYLRFLQDAHASWRELPQDWGDEVMSNIFVREPNALRGVLAQAARYLADGSCPVGLNTWRSAYWSAQSAVAGARALLDGERRAYALCRPPGHHARRDAAGGFCYLNNAAIAAQALRARFGRVAILDTDMHHGQGIQEIFYDRADVLYVSIHGDPTNFYPVVAGFDDEHGRGAGAGHNLNLPMPHRSSESVFFDKLDTARGAIERFQADALVLSLGFDIYREDPQSLVDVSTAGFGRLGRAVAALGLPTLIVQEGGYHLDSLAVNATAFFGGIQQSGTGA</sequence>
<organism evidence="7">
    <name type="scientific">Cupriavidus necator</name>
    <name type="common">Alcaligenes eutrophus</name>
    <name type="synonym">Ralstonia eutropha</name>
    <dbReference type="NCBI Taxonomy" id="106590"/>
    <lineage>
        <taxon>Bacteria</taxon>
        <taxon>Pseudomonadati</taxon>
        <taxon>Pseudomonadota</taxon>
        <taxon>Betaproteobacteria</taxon>
        <taxon>Burkholderiales</taxon>
        <taxon>Burkholderiaceae</taxon>
        <taxon>Cupriavidus</taxon>
    </lineage>
</organism>
<dbReference type="InterPro" id="IPR023696">
    <property type="entry name" value="Ureohydrolase_dom_sf"/>
</dbReference>
<evidence type="ECO:0000256" key="3">
    <source>
        <dbReference type="ARBA" id="ARBA00022723"/>
    </source>
</evidence>
<evidence type="ECO:0000256" key="1">
    <source>
        <dbReference type="ARBA" id="ARBA00001947"/>
    </source>
</evidence>
<dbReference type="GO" id="GO:0040029">
    <property type="term" value="P:epigenetic regulation of gene expression"/>
    <property type="evidence" value="ECO:0007669"/>
    <property type="project" value="TreeGrafter"/>
</dbReference>
<dbReference type="InterPro" id="IPR023801">
    <property type="entry name" value="His_deacetylse_dom"/>
</dbReference>
<feature type="domain" description="Histone deacetylase" evidence="6">
    <location>
        <begin position="30"/>
        <end position="333"/>
    </location>
</feature>
<dbReference type="InterPro" id="IPR037138">
    <property type="entry name" value="His_deacetylse_dom_sf"/>
</dbReference>
<keyword evidence="5" id="KW-0862">Zinc</keyword>
<comment type="similarity">
    <text evidence="2">Belongs to the histone deacetylase family.</text>
</comment>
<dbReference type="GO" id="GO:0004407">
    <property type="term" value="F:histone deacetylase activity"/>
    <property type="evidence" value="ECO:0007669"/>
    <property type="project" value="TreeGrafter"/>
</dbReference>
<comment type="cofactor">
    <cofactor evidence="1">
        <name>Zn(2+)</name>
        <dbReference type="ChEBI" id="CHEBI:29105"/>
    </cofactor>
</comment>
<evidence type="ECO:0000256" key="2">
    <source>
        <dbReference type="ARBA" id="ARBA00005947"/>
    </source>
</evidence>
<dbReference type="CDD" id="cd10001">
    <property type="entry name" value="HDAC_classII_APAH"/>
    <property type="match status" value="1"/>
</dbReference>
<reference evidence="7" key="1">
    <citation type="submission" date="2016-09" db="EMBL/GenBank/DDBJ databases">
        <authorList>
            <person name="Capua I."/>
            <person name="De Benedictis P."/>
            <person name="Joannis T."/>
            <person name="Lombin L.H."/>
            <person name="Cattoli G."/>
        </authorList>
    </citation>
    <scope>NUCLEOTIDE SEQUENCE</scope>
    <source>
        <strain evidence="7">B9</strain>
    </source>
</reference>
<dbReference type="SUPFAM" id="SSF52768">
    <property type="entry name" value="Arginase/deacetylase"/>
    <property type="match status" value="1"/>
</dbReference>
<dbReference type="PANTHER" id="PTHR10625:SF17">
    <property type="entry name" value="HISTONE DEACETYLASE 8"/>
    <property type="match status" value="1"/>
</dbReference>
<keyword evidence="4 7" id="KW-0378">Hydrolase</keyword>
<name>A0A1K0IPW3_CUPNE</name>
<dbReference type="AlphaFoldDB" id="A0A1K0IPW3"/>
<dbReference type="Pfam" id="PF00850">
    <property type="entry name" value="Hist_deacetyl"/>
    <property type="match status" value="1"/>
</dbReference>
<dbReference type="InterPro" id="IPR000286">
    <property type="entry name" value="HDACs"/>
</dbReference>
<dbReference type="PRINTS" id="PR01270">
    <property type="entry name" value="HDASUPER"/>
</dbReference>
<dbReference type="EMBL" id="FMSH01000486">
    <property type="protein sequence ID" value="SCU96214.1"/>
    <property type="molecule type" value="Genomic_DNA"/>
</dbReference>
<protein>
    <submittedName>
        <fullName evidence="7">Acetylpolyamine aminohydrolase</fullName>
    </submittedName>
</protein>
<evidence type="ECO:0000256" key="4">
    <source>
        <dbReference type="ARBA" id="ARBA00022801"/>
    </source>
</evidence>
<dbReference type="GO" id="GO:0046872">
    <property type="term" value="F:metal ion binding"/>
    <property type="evidence" value="ECO:0007669"/>
    <property type="project" value="UniProtKB-KW"/>
</dbReference>
<dbReference type="PANTHER" id="PTHR10625">
    <property type="entry name" value="HISTONE DEACETYLASE HDAC1-RELATED"/>
    <property type="match status" value="1"/>
</dbReference>
<evidence type="ECO:0000259" key="6">
    <source>
        <dbReference type="Pfam" id="PF00850"/>
    </source>
</evidence>
<dbReference type="RefSeq" id="WP_340529789.1">
    <property type="nucleotide sequence ID" value="NZ_FMSH01000486.1"/>
</dbReference>
<evidence type="ECO:0000256" key="5">
    <source>
        <dbReference type="ARBA" id="ARBA00022833"/>
    </source>
</evidence>
<dbReference type="Gene3D" id="3.40.800.20">
    <property type="entry name" value="Histone deacetylase domain"/>
    <property type="match status" value="1"/>
</dbReference>
<gene>
    <name evidence="7" type="primary">aphA</name>
    <name evidence="7" type="ORF">CNECB9_5360056</name>
</gene>
<keyword evidence="3" id="KW-0479">Metal-binding</keyword>
<dbReference type="GO" id="GO:0016787">
    <property type="term" value="F:hydrolase activity"/>
    <property type="evidence" value="ECO:0007669"/>
    <property type="project" value="UniProtKB-KW"/>
</dbReference>
<evidence type="ECO:0000313" key="7">
    <source>
        <dbReference type="EMBL" id="SCU96214.1"/>
    </source>
</evidence>
<accession>A0A1K0IPW3</accession>
<proteinExistence type="inferred from homology"/>